<dbReference type="PATRIC" id="fig|1280952.3.peg.437"/>
<evidence type="ECO:0000256" key="6">
    <source>
        <dbReference type="ARBA" id="ARBA00023033"/>
    </source>
</evidence>
<evidence type="ECO:0000256" key="4">
    <source>
        <dbReference type="ARBA" id="ARBA00023002"/>
    </source>
</evidence>
<dbReference type="PANTHER" id="PTHR46696">
    <property type="entry name" value="P450, PUTATIVE (EUROFUNG)-RELATED"/>
    <property type="match status" value="1"/>
</dbReference>
<evidence type="ECO:0000256" key="3">
    <source>
        <dbReference type="ARBA" id="ARBA00022723"/>
    </source>
</evidence>
<dbReference type="AlphaFoldDB" id="A0A059FLE6"/>
<proteinExistence type="inferred from homology"/>
<evidence type="ECO:0000313" key="11">
    <source>
        <dbReference type="Proteomes" id="UP000024816"/>
    </source>
</evidence>
<dbReference type="InterPro" id="IPR036396">
    <property type="entry name" value="Cyt_P450_sf"/>
</dbReference>
<evidence type="ECO:0000256" key="2">
    <source>
        <dbReference type="ARBA" id="ARBA00022617"/>
    </source>
</evidence>
<feature type="region of interest" description="Disordered" evidence="9">
    <location>
        <begin position="192"/>
        <end position="212"/>
    </location>
</feature>
<dbReference type="GO" id="GO:0006707">
    <property type="term" value="P:cholesterol catabolic process"/>
    <property type="evidence" value="ECO:0007669"/>
    <property type="project" value="TreeGrafter"/>
</dbReference>
<evidence type="ECO:0000256" key="7">
    <source>
        <dbReference type="ARBA" id="ARBA00043906"/>
    </source>
</evidence>
<sequence length="435" mass="49404">MADGTAAFPGFKRDTLDDEIVHPDLYASWDIHEVYTKLRRDDPVHWTQPDGFRPFWSITKHADILEVEKNNKIFINHDRTYLSPKAGEEWIKATTGDTHLFRTLVDLDDPVHMKLRALTQSWFMPPNLRKLETRIAALAKEHVDHMASLGGECDFVKEVALWYPLRVIMEILGVPRSDEKFMLKMTQEIFGPGDPDVAGESDNKSEDGQTMTSDQGVDLLKTAQELFQYFGAITEDRRANPRDDVSTVIANGQIDGQPIGEREAMSYYIIVATAGHDTTSSTVSGGMLELIRRPDQLAKLKNDLSLLPNAIEEMIRWTTPVKHFMRTATEDYTLRDKTIKKGDGLALFYWSGNRDEEVFDDPFEFRVDRDVKKQVAFGYGVHVCLGMHLARMEIKALLNELLPRLESIELAGEPQSTRANFVSGLKSLPVKYKLS</sequence>
<comment type="caution">
    <text evidence="10">The sequence shown here is derived from an EMBL/GenBank/DDBJ whole genome shotgun (WGS) entry which is preliminary data.</text>
</comment>
<dbReference type="PROSITE" id="PS00086">
    <property type="entry name" value="CYTOCHROME_P450"/>
    <property type="match status" value="1"/>
</dbReference>
<keyword evidence="5 8" id="KW-0408">Iron</keyword>
<name>A0A059FLE6_9PROT</name>
<dbReference type="EMBL" id="ARYJ01000001">
    <property type="protein sequence ID" value="KCZ91303.1"/>
    <property type="molecule type" value="Genomic_DNA"/>
</dbReference>
<dbReference type="InterPro" id="IPR002397">
    <property type="entry name" value="Cyt_P450_B"/>
</dbReference>
<dbReference type="Gene3D" id="1.10.630.10">
    <property type="entry name" value="Cytochrome P450"/>
    <property type="match status" value="1"/>
</dbReference>
<keyword evidence="4 8" id="KW-0560">Oxidoreductase</keyword>
<dbReference type="InterPro" id="IPR017972">
    <property type="entry name" value="Cyt_P450_CS"/>
</dbReference>
<organism evidence="10 11">
    <name type="scientific">Hyphomonas jannaschiana VP2</name>
    <dbReference type="NCBI Taxonomy" id="1280952"/>
    <lineage>
        <taxon>Bacteria</taxon>
        <taxon>Pseudomonadati</taxon>
        <taxon>Pseudomonadota</taxon>
        <taxon>Alphaproteobacteria</taxon>
        <taxon>Hyphomonadales</taxon>
        <taxon>Hyphomonadaceae</taxon>
        <taxon>Hyphomonas</taxon>
    </lineage>
</organism>
<dbReference type="GO" id="GO:0036199">
    <property type="term" value="F:cholest-4-en-3-one 26-monooxygenase activity"/>
    <property type="evidence" value="ECO:0007669"/>
    <property type="project" value="TreeGrafter"/>
</dbReference>
<dbReference type="Pfam" id="PF00067">
    <property type="entry name" value="p450"/>
    <property type="match status" value="1"/>
</dbReference>
<dbReference type="GO" id="GO:0020037">
    <property type="term" value="F:heme binding"/>
    <property type="evidence" value="ECO:0007669"/>
    <property type="project" value="InterPro"/>
</dbReference>
<dbReference type="STRING" id="1280952.HJA_02155"/>
<dbReference type="PRINTS" id="PR00385">
    <property type="entry name" value="P450"/>
</dbReference>
<accession>A0A059FLE6</accession>
<gene>
    <name evidence="10" type="ORF">HJA_02155</name>
</gene>
<comment type="function">
    <text evidence="7">Cytochromes P450 are a group of heme-thiolate monooxygenases. They oxidize a variety of structurally unrelated compounds, including steroids, fatty acids, and xenobiotics.</text>
</comment>
<evidence type="ECO:0000256" key="5">
    <source>
        <dbReference type="ARBA" id="ARBA00023004"/>
    </source>
</evidence>
<dbReference type="InterPro" id="IPR001128">
    <property type="entry name" value="Cyt_P450"/>
</dbReference>
<keyword evidence="11" id="KW-1185">Reference proteome</keyword>
<comment type="similarity">
    <text evidence="1 8">Belongs to the cytochrome P450 family.</text>
</comment>
<dbReference type="OrthoDB" id="9801155at2"/>
<dbReference type="CDD" id="cd11033">
    <property type="entry name" value="CYP142-like"/>
    <property type="match status" value="1"/>
</dbReference>
<keyword evidence="2 8" id="KW-0349">Heme</keyword>
<evidence type="ECO:0000313" key="10">
    <source>
        <dbReference type="EMBL" id="KCZ91303.1"/>
    </source>
</evidence>
<dbReference type="PRINTS" id="PR00359">
    <property type="entry name" value="BP450"/>
</dbReference>
<dbReference type="RefSeq" id="WP_051597259.1">
    <property type="nucleotide sequence ID" value="NZ_ARYJ01000001.1"/>
</dbReference>
<dbReference type="GO" id="GO:0005506">
    <property type="term" value="F:iron ion binding"/>
    <property type="evidence" value="ECO:0007669"/>
    <property type="project" value="InterPro"/>
</dbReference>
<reference evidence="10 11" key="1">
    <citation type="journal article" date="2014" name="Antonie Van Leeuwenhoek">
        <title>Hyphomonas beringensis sp. nov. and Hyphomonas chukchiensis sp. nov., isolated from surface seawater of the Bering Sea and Chukchi Sea.</title>
        <authorList>
            <person name="Li C."/>
            <person name="Lai Q."/>
            <person name="Li G."/>
            <person name="Dong C."/>
            <person name="Wang J."/>
            <person name="Liao Y."/>
            <person name="Shao Z."/>
        </authorList>
    </citation>
    <scope>NUCLEOTIDE SEQUENCE [LARGE SCALE GENOMIC DNA]</scope>
    <source>
        <strain evidence="10 11">VP2</strain>
    </source>
</reference>
<dbReference type="eggNOG" id="COG2124">
    <property type="taxonomic scope" value="Bacteria"/>
</dbReference>
<dbReference type="Proteomes" id="UP000024816">
    <property type="component" value="Unassembled WGS sequence"/>
</dbReference>
<evidence type="ECO:0000256" key="9">
    <source>
        <dbReference type="SAM" id="MobiDB-lite"/>
    </source>
</evidence>
<keyword evidence="3 8" id="KW-0479">Metal-binding</keyword>
<dbReference type="PANTHER" id="PTHR46696:SF4">
    <property type="entry name" value="BIOTIN BIOSYNTHESIS CYTOCHROME P450"/>
    <property type="match status" value="1"/>
</dbReference>
<dbReference type="FunFam" id="1.10.630.10:FF:000018">
    <property type="entry name" value="Cytochrome P450 monooxygenase"/>
    <property type="match status" value="1"/>
</dbReference>
<dbReference type="SUPFAM" id="SSF48264">
    <property type="entry name" value="Cytochrome P450"/>
    <property type="match status" value="1"/>
</dbReference>
<evidence type="ECO:0000256" key="8">
    <source>
        <dbReference type="RuleBase" id="RU000461"/>
    </source>
</evidence>
<keyword evidence="6 8" id="KW-0503">Monooxygenase</keyword>
<protein>
    <submittedName>
        <fullName evidence="10">Cytochrome P450</fullName>
    </submittedName>
</protein>
<evidence type="ECO:0000256" key="1">
    <source>
        <dbReference type="ARBA" id="ARBA00010617"/>
    </source>
</evidence>
<dbReference type="GO" id="GO:0008395">
    <property type="term" value="F:steroid hydroxylase activity"/>
    <property type="evidence" value="ECO:0007669"/>
    <property type="project" value="TreeGrafter"/>
</dbReference>